<dbReference type="GO" id="GO:0034993">
    <property type="term" value="C:meiotic nuclear membrane microtubule tethering complex"/>
    <property type="evidence" value="ECO:0007669"/>
    <property type="project" value="TreeGrafter"/>
</dbReference>
<organism evidence="6 7">
    <name type="scientific">Electrophorus voltai</name>
    <dbReference type="NCBI Taxonomy" id="2609070"/>
    <lineage>
        <taxon>Eukaryota</taxon>
        <taxon>Metazoa</taxon>
        <taxon>Chordata</taxon>
        <taxon>Craniata</taxon>
        <taxon>Vertebrata</taxon>
        <taxon>Euteleostomi</taxon>
        <taxon>Actinopterygii</taxon>
        <taxon>Neopterygii</taxon>
        <taxon>Teleostei</taxon>
        <taxon>Ostariophysi</taxon>
        <taxon>Gymnotiformes</taxon>
        <taxon>Gymnotoidei</taxon>
        <taxon>Gymnotidae</taxon>
        <taxon>Electrophorus</taxon>
    </lineage>
</organism>
<dbReference type="Gene3D" id="2.60.120.260">
    <property type="entry name" value="Galactose-binding domain-like"/>
    <property type="match status" value="1"/>
</dbReference>
<keyword evidence="2" id="KW-0812">Transmembrane</keyword>
<evidence type="ECO:0000259" key="5">
    <source>
        <dbReference type="Pfam" id="PF07738"/>
    </source>
</evidence>
<dbReference type="Proteomes" id="UP001239994">
    <property type="component" value="Unassembled WGS sequence"/>
</dbReference>
<evidence type="ECO:0000256" key="1">
    <source>
        <dbReference type="ARBA" id="ARBA00004540"/>
    </source>
</evidence>
<dbReference type="GO" id="GO:0005637">
    <property type="term" value="C:nuclear inner membrane"/>
    <property type="evidence" value="ECO:0007669"/>
    <property type="project" value="UniProtKB-SubCell"/>
</dbReference>
<dbReference type="AlphaFoldDB" id="A0AAD8YMG9"/>
<proteinExistence type="predicted"/>
<evidence type="ECO:0000256" key="3">
    <source>
        <dbReference type="ARBA" id="ARBA00022989"/>
    </source>
</evidence>
<keyword evidence="7" id="KW-1185">Reference proteome</keyword>
<evidence type="ECO:0000313" key="7">
    <source>
        <dbReference type="Proteomes" id="UP001239994"/>
    </source>
</evidence>
<evidence type="ECO:0000256" key="2">
    <source>
        <dbReference type="ARBA" id="ARBA00022692"/>
    </source>
</evidence>
<sequence length="93" mass="10331">PEVYPVNCRAVCGSQSFLVIALSYPVQITHVTLEHIPRNVSPTGHINSTPKDFTVHTAKAMVEDKYQQEKEKTKVEVQKVPAVSVTADTPTWL</sequence>
<dbReference type="Pfam" id="PF07738">
    <property type="entry name" value="Sad1_UNC"/>
    <property type="match status" value="1"/>
</dbReference>
<dbReference type="GO" id="GO:0043495">
    <property type="term" value="F:protein-membrane adaptor activity"/>
    <property type="evidence" value="ECO:0007669"/>
    <property type="project" value="TreeGrafter"/>
</dbReference>
<keyword evidence="4" id="KW-0472">Membrane</keyword>
<evidence type="ECO:0000313" key="6">
    <source>
        <dbReference type="EMBL" id="KAK1783895.1"/>
    </source>
</evidence>
<dbReference type="PANTHER" id="PTHR12911:SF22">
    <property type="entry name" value="SUN DOMAIN-CONTAINING PROTEIN 2"/>
    <property type="match status" value="1"/>
</dbReference>
<comment type="caution">
    <text evidence="6">The sequence shown here is derived from an EMBL/GenBank/DDBJ whole genome shotgun (WGS) entry which is preliminary data.</text>
</comment>
<gene>
    <name evidence="6" type="ORF">P4O66_023132</name>
</gene>
<dbReference type="EMBL" id="JAROKS010000991">
    <property type="protein sequence ID" value="KAK1783895.1"/>
    <property type="molecule type" value="Genomic_DNA"/>
</dbReference>
<comment type="subcellular location">
    <subcellularLocation>
        <location evidence="1">Nucleus inner membrane</location>
    </subcellularLocation>
</comment>
<protein>
    <recommendedName>
        <fullName evidence="5">SUN domain-containing protein</fullName>
    </recommendedName>
</protein>
<name>A0AAD8YMG9_9TELE</name>
<dbReference type="InterPro" id="IPR012919">
    <property type="entry name" value="SUN_dom"/>
</dbReference>
<evidence type="ECO:0000256" key="4">
    <source>
        <dbReference type="ARBA" id="ARBA00023136"/>
    </source>
</evidence>
<reference evidence="6" key="1">
    <citation type="submission" date="2023-03" db="EMBL/GenBank/DDBJ databases">
        <title>Electrophorus voltai genome.</title>
        <authorList>
            <person name="Bian C."/>
        </authorList>
    </citation>
    <scope>NUCLEOTIDE SEQUENCE</scope>
    <source>
        <strain evidence="6">CB-2022</strain>
        <tissue evidence="6">Muscle</tissue>
    </source>
</reference>
<feature type="non-terminal residue" evidence="6">
    <location>
        <position position="1"/>
    </location>
</feature>
<keyword evidence="3" id="KW-1133">Transmembrane helix</keyword>
<accession>A0AAD8YMG9</accession>
<dbReference type="PANTHER" id="PTHR12911">
    <property type="entry name" value="SAD1/UNC-84-LIKE PROTEIN-RELATED"/>
    <property type="match status" value="1"/>
</dbReference>
<feature type="domain" description="SUN" evidence="5">
    <location>
        <begin position="3"/>
        <end position="65"/>
    </location>
</feature>
<dbReference type="InterPro" id="IPR045119">
    <property type="entry name" value="SUN1-5"/>
</dbReference>